<dbReference type="SUPFAM" id="SSF81301">
    <property type="entry name" value="Nucleotidyltransferase"/>
    <property type="match status" value="1"/>
</dbReference>
<proteinExistence type="predicted"/>
<comment type="caution">
    <text evidence="1">The sequence shown here is derived from an EMBL/GenBank/DDBJ whole genome shotgun (WGS) entry which is preliminary data.</text>
</comment>
<organism evidence="1">
    <name type="scientific">candidate division WWE3 bacterium</name>
    <dbReference type="NCBI Taxonomy" id="2053526"/>
    <lineage>
        <taxon>Bacteria</taxon>
        <taxon>Katanobacteria</taxon>
    </lineage>
</organism>
<sequence length="307" mass="35810">MPTNKKFYFSKKSPVQAEENLSANKLRRVQRAILETLSYRAAFDYPLSFYQLANFLLTRKRVDFISFAKAVESLIKLHKISVKDGKYYLYKAKTVDWDRRKSISLKFVEKAKKVTEMLAKIPWIQFVGLTGSIAALNADNDSDIDMIIITKRDRVWLTRGFLFLILKIMGELRTEESSKQKICPNIFIDESNLAWPKNKRNVYTAHEVLMVRPLFDRDNTYLKFLKANIWIKGYFGNLECDLEHTRTSGLERNVLFNLVEKIAMFLQKKYMGGKITNEITKPNFIHFNKTDSSTKILAKFNESKGKL</sequence>
<gene>
    <name evidence="1" type="ORF">ENR63_00050</name>
</gene>
<reference evidence="1" key="1">
    <citation type="journal article" date="2020" name="mSystems">
        <title>Genome- and Community-Level Interaction Insights into Carbon Utilization and Element Cycling Functions of Hydrothermarchaeota in Hydrothermal Sediment.</title>
        <authorList>
            <person name="Zhou Z."/>
            <person name="Liu Y."/>
            <person name="Xu W."/>
            <person name="Pan J."/>
            <person name="Luo Z.H."/>
            <person name="Li M."/>
        </authorList>
    </citation>
    <scope>NUCLEOTIDE SEQUENCE [LARGE SCALE GENOMIC DNA]</scope>
    <source>
        <strain evidence="1">SpSt-417</strain>
    </source>
</reference>
<name>A0A7C4TIM0_UNCKA</name>
<dbReference type="Gene3D" id="3.30.460.10">
    <property type="entry name" value="Beta Polymerase, domain 2"/>
    <property type="match status" value="1"/>
</dbReference>
<dbReference type="AlphaFoldDB" id="A0A7C4TIM0"/>
<dbReference type="InterPro" id="IPR043519">
    <property type="entry name" value="NT_sf"/>
</dbReference>
<accession>A0A7C4TIM0</accession>
<evidence type="ECO:0000313" key="1">
    <source>
        <dbReference type="EMBL" id="HGW29309.1"/>
    </source>
</evidence>
<evidence type="ECO:0008006" key="2">
    <source>
        <dbReference type="Google" id="ProtNLM"/>
    </source>
</evidence>
<dbReference type="EMBL" id="DSRT01000004">
    <property type="protein sequence ID" value="HGW29309.1"/>
    <property type="molecule type" value="Genomic_DNA"/>
</dbReference>
<protein>
    <recommendedName>
        <fullName evidence="2">Polymerase nucleotidyl transferase domain-containing protein</fullName>
    </recommendedName>
</protein>